<proteinExistence type="predicted"/>
<organism evidence="1 2">
    <name type="scientific">Funneliformis caledonium</name>
    <dbReference type="NCBI Taxonomy" id="1117310"/>
    <lineage>
        <taxon>Eukaryota</taxon>
        <taxon>Fungi</taxon>
        <taxon>Fungi incertae sedis</taxon>
        <taxon>Mucoromycota</taxon>
        <taxon>Glomeromycotina</taxon>
        <taxon>Glomeromycetes</taxon>
        <taxon>Glomerales</taxon>
        <taxon>Glomeraceae</taxon>
        <taxon>Funneliformis</taxon>
    </lineage>
</organism>
<evidence type="ECO:0000313" key="2">
    <source>
        <dbReference type="Proteomes" id="UP000789570"/>
    </source>
</evidence>
<evidence type="ECO:0000313" key="1">
    <source>
        <dbReference type="EMBL" id="CAG8642220.1"/>
    </source>
</evidence>
<dbReference type="OrthoDB" id="2353809at2759"/>
<dbReference type="Proteomes" id="UP000789570">
    <property type="component" value="Unassembled WGS sequence"/>
</dbReference>
<name>A0A9N9H2C7_9GLOM</name>
<sequence length="174" mass="20169">MTVQEGNQFHPSRISENSRVQRVKITPNYRLNNNYLLPANKLIYSSQEILPPIQTEVESDTEFEIKPTIKRTCARCKESNKCVKMIRSRIHRLEELVNNIAKTTDNYYTGIKERQTPQQSLQFLPYSIQSDSKPASNVPISFYDISNFSLEDLQLVISAITNNMMMSNRNSYVK</sequence>
<comment type="caution">
    <text evidence="1">The sequence shown here is derived from an EMBL/GenBank/DDBJ whole genome shotgun (WGS) entry which is preliminary data.</text>
</comment>
<protein>
    <submittedName>
        <fullName evidence="1">6547_t:CDS:1</fullName>
    </submittedName>
</protein>
<dbReference type="AlphaFoldDB" id="A0A9N9H2C7"/>
<dbReference type="EMBL" id="CAJVPQ010003994">
    <property type="protein sequence ID" value="CAG8642220.1"/>
    <property type="molecule type" value="Genomic_DNA"/>
</dbReference>
<keyword evidence="2" id="KW-1185">Reference proteome</keyword>
<gene>
    <name evidence="1" type="ORF">FCALED_LOCUS10629</name>
</gene>
<reference evidence="1" key="1">
    <citation type="submission" date="2021-06" db="EMBL/GenBank/DDBJ databases">
        <authorList>
            <person name="Kallberg Y."/>
            <person name="Tangrot J."/>
            <person name="Rosling A."/>
        </authorList>
    </citation>
    <scope>NUCLEOTIDE SEQUENCE</scope>
    <source>
        <strain evidence="1">UK204</strain>
    </source>
</reference>
<accession>A0A9N9H2C7</accession>